<protein>
    <submittedName>
        <fullName evidence="1">Thiamine biosynthesis protein ThiS</fullName>
    </submittedName>
</protein>
<gene>
    <name evidence="1" type="primary">thiS</name>
    <name evidence="1" type="ORF">MBOT_08470</name>
</gene>
<evidence type="ECO:0000313" key="2">
    <source>
        <dbReference type="Proteomes" id="UP000465361"/>
    </source>
</evidence>
<keyword evidence="2" id="KW-1185">Reference proteome</keyword>
<accession>A0A7I9XU02</accession>
<dbReference type="EMBL" id="BLKW01000002">
    <property type="protein sequence ID" value="GFG73482.1"/>
    <property type="molecule type" value="Genomic_DNA"/>
</dbReference>
<dbReference type="SUPFAM" id="SSF54285">
    <property type="entry name" value="MoaD/ThiS"/>
    <property type="match status" value="1"/>
</dbReference>
<dbReference type="Pfam" id="PF02597">
    <property type="entry name" value="ThiS"/>
    <property type="match status" value="1"/>
</dbReference>
<dbReference type="NCBIfam" id="TIGR01683">
    <property type="entry name" value="thiS"/>
    <property type="match status" value="1"/>
</dbReference>
<dbReference type="InterPro" id="IPR003749">
    <property type="entry name" value="ThiS/MoaD-like"/>
</dbReference>
<dbReference type="InterPro" id="IPR016155">
    <property type="entry name" value="Mopterin_synth/thiamin_S_b"/>
</dbReference>
<comment type="caution">
    <text evidence="1">The sequence shown here is derived from an EMBL/GenBank/DDBJ whole genome shotgun (WGS) entry which is preliminary data.</text>
</comment>
<organism evidence="1 2">
    <name type="scientific">Mycobacterium botniense</name>
    <dbReference type="NCBI Taxonomy" id="84962"/>
    <lineage>
        <taxon>Bacteria</taxon>
        <taxon>Bacillati</taxon>
        <taxon>Actinomycetota</taxon>
        <taxon>Actinomycetes</taxon>
        <taxon>Mycobacteriales</taxon>
        <taxon>Mycobacteriaceae</taxon>
        <taxon>Mycobacterium</taxon>
    </lineage>
</organism>
<dbReference type="Gene3D" id="3.10.20.30">
    <property type="match status" value="1"/>
</dbReference>
<dbReference type="PANTHER" id="PTHR34472:SF1">
    <property type="entry name" value="SULFUR CARRIER PROTEIN THIS"/>
    <property type="match status" value="1"/>
</dbReference>
<evidence type="ECO:0000313" key="1">
    <source>
        <dbReference type="EMBL" id="GFG73482.1"/>
    </source>
</evidence>
<dbReference type="AlphaFoldDB" id="A0A7I9XU02"/>
<sequence length="68" mass="7302">MIVVVNEQPLQVDEQTTVAALLNSLGYPHHGVAVAVGQEVLPRSRWETKLAELSTPVRLEVVTAVQGG</sequence>
<dbReference type="InterPro" id="IPR010035">
    <property type="entry name" value="Thi_S"/>
</dbReference>
<dbReference type="PANTHER" id="PTHR34472">
    <property type="entry name" value="SULFUR CARRIER PROTEIN THIS"/>
    <property type="match status" value="1"/>
</dbReference>
<dbReference type="InterPro" id="IPR012675">
    <property type="entry name" value="Beta-grasp_dom_sf"/>
</dbReference>
<proteinExistence type="predicted"/>
<reference evidence="1 2" key="1">
    <citation type="journal article" date="2019" name="Emerg. Microbes Infect.">
        <title>Comprehensive subspecies identification of 175 nontuberculous mycobacteria species based on 7547 genomic profiles.</title>
        <authorList>
            <person name="Matsumoto Y."/>
            <person name="Kinjo T."/>
            <person name="Motooka D."/>
            <person name="Nabeya D."/>
            <person name="Jung N."/>
            <person name="Uechi K."/>
            <person name="Horii T."/>
            <person name="Iida T."/>
            <person name="Fujita J."/>
            <person name="Nakamura S."/>
        </authorList>
    </citation>
    <scope>NUCLEOTIDE SEQUENCE [LARGE SCALE GENOMIC DNA]</scope>
    <source>
        <strain evidence="1 2">JCM 17322</strain>
    </source>
</reference>
<dbReference type="Proteomes" id="UP000465361">
    <property type="component" value="Unassembled WGS sequence"/>
</dbReference>
<name>A0A7I9XU02_9MYCO</name>
<dbReference type="CDD" id="cd00565">
    <property type="entry name" value="Ubl_ThiS"/>
    <property type="match status" value="1"/>
</dbReference>
<dbReference type="RefSeq" id="WP_163754658.1">
    <property type="nucleotide sequence ID" value="NZ_BLKW01000002.1"/>
</dbReference>